<dbReference type="Proteomes" id="UP000306509">
    <property type="component" value="Unassembled WGS sequence"/>
</dbReference>
<organism evidence="12 13">
    <name type="scientific">Robinsoniella peoriensis</name>
    <dbReference type="NCBI Taxonomy" id="180332"/>
    <lineage>
        <taxon>Bacteria</taxon>
        <taxon>Bacillati</taxon>
        <taxon>Bacillota</taxon>
        <taxon>Clostridia</taxon>
        <taxon>Lachnospirales</taxon>
        <taxon>Lachnospiraceae</taxon>
        <taxon>Robinsoniella</taxon>
    </lineage>
</organism>
<evidence type="ECO:0000256" key="8">
    <source>
        <dbReference type="SAM" id="Coils"/>
    </source>
</evidence>
<evidence type="ECO:0000256" key="4">
    <source>
        <dbReference type="ARBA" id="ARBA00022729"/>
    </source>
</evidence>
<proteinExistence type="inferred from homology"/>
<dbReference type="Gene3D" id="1.20.1270.70">
    <property type="entry name" value="Designed single chain three-helix bundle"/>
    <property type="match status" value="1"/>
</dbReference>
<feature type="domain" description="F5/8 type C" evidence="10">
    <location>
        <begin position="1569"/>
        <end position="1743"/>
    </location>
</feature>
<dbReference type="Gene3D" id="2.60.120.260">
    <property type="entry name" value="Galactose-binding domain-like"/>
    <property type="match status" value="2"/>
</dbReference>
<evidence type="ECO:0000256" key="2">
    <source>
        <dbReference type="ARBA" id="ARBA00009432"/>
    </source>
</evidence>
<dbReference type="Gene3D" id="2.60.120.200">
    <property type="match status" value="2"/>
</dbReference>
<keyword evidence="6" id="KW-0966">Cell projection</keyword>
<dbReference type="Pfam" id="PF13306">
    <property type="entry name" value="LRR_5"/>
    <property type="match status" value="1"/>
</dbReference>
<comment type="caution">
    <text evidence="12">The sequence shown here is derived from an EMBL/GenBank/DDBJ whole genome shotgun (WGS) entry which is preliminary data.</text>
</comment>
<dbReference type="Gene3D" id="3.80.10.10">
    <property type="entry name" value="Ribonuclease Inhibitor"/>
    <property type="match status" value="1"/>
</dbReference>
<dbReference type="CDD" id="cd00063">
    <property type="entry name" value="FN3"/>
    <property type="match status" value="1"/>
</dbReference>
<dbReference type="InterPro" id="IPR026906">
    <property type="entry name" value="LRR_5"/>
</dbReference>
<keyword evidence="13" id="KW-1185">Reference proteome</keyword>
<dbReference type="Gene3D" id="2.60.40.10">
    <property type="entry name" value="Immunoglobulins"/>
    <property type="match status" value="1"/>
</dbReference>
<dbReference type="InterPro" id="IPR003961">
    <property type="entry name" value="FN3_dom"/>
</dbReference>
<evidence type="ECO:0000313" key="13">
    <source>
        <dbReference type="Proteomes" id="UP000306509"/>
    </source>
</evidence>
<dbReference type="InterPro" id="IPR036116">
    <property type="entry name" value="FN3_sf"/>
</dbReference>
<dbReference type="InterPro" id="IPR013783">
    <property type="entry name" value="Ig-like_fold"/>
</dbReference>
<dbReference type="GO" id="GO:0042995">
    <property type="term" value="C:cell projection"/>
    <property type="evidence" value="ECO:0007669"/>
    <property type="project" value="UniProtKB-SubCell"/>
</dbReference>
<dbReference type="InterPro" id="IPR001791">
    <property type="entry name" value="Laminin_G"/>
</dbReference>
<evidence type="ECO:0000256" key="6">
    <source>
        <dbReference type="ARBA" id="ARBA00023273"/>
    </source>
</evidence>
<evidence type="ECO:0000259" key="11">
    <source>
        <dbReference type="PROSITE" id="PS50853"/>
    </source>
</evidence>
<reference evidence="12 13" key="1">
    <citation type="journal article" date="2019" name="Anaerobe">
        <title>Detection of Robinsoniella peoriensis in multiple bone samples of a trauma patient.</title>
        <authorList>
            <person name="Schrottner P."/>
            <person name="Hartwich K."/>
            <person name="Bunk B."/>
            <person name="Schober I."/>
            <person name="Helbig S."/>
            <person name="Rudolph W.W."/>
            <person name="Gunzer F."/>
        </authorList>
    </citation>
    <scope>NUCLEOTIDE SEQUENCE [LARGE SCALE GENOMIC DNA]</scope>
    <source>
        <strain evidence="12 13">DSM 106044</strain>
    </source>
</reference>
<dbReference type="InterPro" id="IPR014755">
    <property type="entry name" value="Cu-Rt/internalin_Ig-like"/>
</dbReference>
<dbReference type="Gene3D" id="1.20.1270.90">
    <property type="entry name" value="AF1782-like"/>
    <property type="match status" value="4"/>
</dbReference>
<keyword evidence="5" id="KW-1015">Disulfide bond</keyword>
<gene>
    <name evidence="12" type="primary">nagH_5</name>
    <name evidence="12" type="ORF">DSM106044_03560</name>
</gene>
<dbReference type="SUPFAM" id="SSF49265">
    <property type="entry name" value="Fibronectin type III"/>
    <property type="match status" value="1"/>
</dbReference>
<dbReference type="InterPro" id="IPR032675">
    <property type="entry name" value="LRR_dom_sf"/>
</dbReference>
<dbReference type="EC" id="3.2.1.35" evidence="12"/>
<evidence type="ECO:0000259" key="10">
    <source>
        <dbReference type="PROSITE" id="PS50022"/>
    </source>
</evidence>
<evidence type="ECO:0000256" key="9">
    <source>
        <dbReference type="SAM" id="SignalP"/>
    </source>
</evidence>
<dbReference type="Gene3D" id="2.60.40.1220">
    <property type="match status" value="1"/>
</dbReference>
<dbReference type="SUPFAM" id="SSF49785">
    <property type="entry name" value="Galactose-binding domain-like"/>
    <property type="match status" value="1"/>
</dbReference>
<keyword evidence="12" id="KW-0378">Hydrolase</keyword>
<evidence type="ECO:0000256" key="3">
    <source>
        <dbReference type="ARBA" id="ARBA00022536"/>
    </source>
</evidence>
<keyword evidence="4 9" id="KW-0732">Signal</keyword>
<keyword evidence="3" id="KW-0245">EGF-like domain</keyword>
<dbReference type="InterPro" id="IPR006558">
    <property type="entry name" value="LamG-like"/>
</dbReference>
<sequence length="2490" mass="274542" precursor="true">MKKKIYGLKRWLALTLASSLICTLVPDIDTLAAASGPNAEEGAVTQGAAEEPWIASPYVNEKGEVVEGLENAVNGKRHWLETDESLPVTVTEDSGSITIGNSIVERRFQLPGEGGTEFYTDSYKNLYIDKEMMDGETVMPEIYLGLYDKPYREVYSDEGIKIHRDSIASADNTIEIPDSCIKVDPDYYYVGGTQNNNTFVFDGYTISESCEKPFEWTSSEIFGDPAAKEWPPKGKHLEFNFSAPDSFPESYQGIKIKIIYEMYDNIPAMKKRVEIVNEGDSQIMIGRLAPEVINGNQNMDDLLAMETTYTCGDQSTLPINRPLPCKCDLEKEGSPFLGLQDITHSCYEVGPAYELAKGESMIGFDTYEFVHSTYWFELKMRERLGIYRTLFPWITDNPLTHHNTGRLTKEVIDHAAEAEFEMIIQSYSAPDESKQMLARDQATLDKYKELVDYAHSKGIAIGIYQAQYTRGQYSQNKEYGTNAEGQWGASMCLASAAFDDYWDNFKNFVQYTGLDCVEIDGTYPGNYCNCGEQHVNKDKETDPANPEDADTGKASKYKFHNGVFDSQVKQWENGVRMMCAEFRDMGVFVKVPAWYYLNGANKCGIGYEEAAWSQPRQEQLLYGRQLMHNASYGRTMSMSWSHVPFAEYHGGGGDAAFQPFKEKKEDYNWVIAQNIGNGVNSDFRGPALFDDGTQDVLNKWVEFYKRYRGIVNSDMVHISQAAYDAAGTNRQRGVKMDTLYHVNAMNDGEKGLLWVYNQTDEKKTEVISVPMYYTGLAKELNYPPVPLKNSMGKNVHRYGAYPPNYSWLPQSEPNYRQPDALAGDYGQAVFMREGVQEKVLSIDSNGNAQLEVTLPPMSFTYYSIYNSEEAPKVSLEVGKVTRLTAQEATENSVVLDWDKDVAFKMIENGIEIEKPTVTVDSYMVYRDGELIAQTMENTYEDTSLVEQKNYVYTVKAVAKGVEGSLSDPVSVDTKADNNAPQVTKVEARSDTVIEVLFNEAVDTKTAENIGNYSVSEGISVKEARVEEAKVTLTTDTLSMLQPYTIKIENVCDASAAKNQMEVHKQKIIYGYIAKFGFEKAGEGLITDAFGNYTGKASNMETLEQTYGSAARLKEEKTSYGNLGSGLLKGMDQYSMSLWFKTDSEKKQILLSQGQEGIPADDLTLTAESGSLSFHASDADSKEVALSGGTVLPGKWNLAVVVRDGQTFTLYLNGEAVDTKTADIGVNDTQNALLAGAMRNNAGGDRVNYFSGDISEISLYNVSLQQSDVTLLEQSGFVAFSAAADSAKSLDERLYTEESYKPLGDIIQEIDKMDPVSIMPAEIVDLMKRMQEAMNGLTLKDSNKSLTALYHMDEAKGDVISNAVQGYNAGFINGQYMRIATPFGRGAYMYEKNQNYISIPDSPIAGLDTFSVQGWFKPQLFLDNEVTDTEDDFTHVRGTPKQVLLSDQGGNMVLSLQQRKLVLEVSDGAQTQTLKSADEFAMEQVTGGESRQAWNHFAITRSKDTFTLYLNGNKMGEVSQQGVDTGRSLTIGAKINDEKVRELQYNGLVDEFAFYSTALGQDDINASAEAIPFRKSERENLALNKTLNSDGMTDPKRLNDGKVLDYASKDTPWTARSNGTSDGLKYQIDLEALYDIDTVSLTQFFRNYNNEELRRYRDVVIQISTDKDFAPENTTTVLNTDSDNSMGYGAGTDQTFYSFELGNDLILDKPVTGRYVRLINSGFYGLSGSYSGYVNVSELEVYGSKAAARPEIKVSADDVNLKVAGDREFVKVTTDLDTNLADLTVESQNEEIAAANWSKADGLQINGVGKGNTDIIITHPKDSSITKVIHVTVEGLEPDAVINDDNEAIVYNGSFTYYSGRGGDPDGVTEYNRDIHYGNLTGDSAEYTFTGTGIDIITTVNTDGCLLGITIDGEAQNDVNTLIPNERYFKRANQMCVFSKTDLSYGEHTIRLENKGGNITIDALRTYADEDKIVDKTQLQQVLETAEAYIPDAYTEVSFAVLEAAIAEAKAVYENEYADQDAVDEQIGKLQDAIAQLESILADLTQLQSLYNAIEQLDTSIYTEESAAALKEAMNRAAEVLKKENATKAEAAEAESGLLVALAGLDKVETEPEPETDKSLAKALYNAYKEQDLSGYTDDSAAEFTDALEALQIMIDKEDAAQEEVDAVIADLLSAATALKVQPEDPEVPEIETDFSMLNVLYHAYAGLDTGKYTKESADAFLAAFHHAEEVLNNPDADQTAVDEAAAALAKAAAELTIEPETPEITTDKATLKVLYSAYAGLDTAKYTQASANALKDAVARAGAVLNNAQATQEQINQAASGLMAAATGLELKPVKPEEPPKPAAPALKKGQILTYKGLRYKVTNPTPGKATVLVAGASNRNVKKVTVPSTVTLKGVKCKVTKIGQKSFKGYKKLEQITIGANVTAIGQQAFYGDSRLTSITVKSKVLKNAYSKSLKGISSKAKINVPNSKVKEYKKIFKNRGQKSSVEIK</sequence>
<evidence type="ECO:0000256" key="5">
    <source>
        <dbReference type="ARBA" id="ARBA00023157"/>
    </source>
</evidence>
<accession>A0A4U8Q482</accession>
<dbReference type="EMBL" id="QGQD01000068">
    <property type="protein sequence ID" value="TLC99609.1"/>
    <property type="molecule type" value="Genomic_DNA"/>
</dbReference>
<dbReference type="InterPro" id="IPR008979">
    <property type="entry name" value="Galactose-bd-like_sf"/>
</dbReference>
<feature type="domain" description="Fibronectin type-III" evidence="11">
    <location>
        <begin position="879"/>
        <end position="976"/>
    </location>
</feature>
<dbReference type="Pfam" id="PF07554">
    <property type="entry name" value="FIVAR"/>
    <property type="match status" value="4"/>
</dbReference>
<evidence type="ECO:0000256" key="7">
    <source>
        <dbReference type="ARBA" id="ARBA00023295"/>
    </source>
</evidence>
<name>A0A4U8Q482_9FIRM</name>
<dbReference type="PROSITE" id="PS50853">
    <property type="entry name" value="FN3"/>
    <property type="match status" value="1"/>
</dbReference>
<protein>
    <submittedName>
        <fullName evidence="12">Hyaluronoglucosaminidase</fullName>
        <ecNumber evidence="12">3.2.1.35</ecNumber>
    </submittedName>
</protein>
<feature type="coiled-coil region" evidence="8">
    <location>
        <begin position="2026"/>
        <end position="2089"/>
    </location>
</feature>
<keyword evidence="8" id="KW-0175">Coiled coil</keyword>
<feature type="chain" id="PRO_5039428430" evidence="9">
    <location>
        <begin position="28"/>
        <end position="2490"/>
    </location>
</feature>
<dbReference type="GO" id="GO:0004415">
    <property type="term" value="F:hyalurononglucosaminidase activity"/>
    <property type="evidence" value="ECO:0007669"/>
    <property type="project" value="UniProtKB-EC"/>
</dbReference>
<dbReference type="InterPro" id="IPR013320">
    <property type="entry name" value="ConA-like_dom_sf"/>
</dbReference>
<dbReference type="SMART" id="SM00560">
    <property type="entry name" value="LamGL"/>
    <property type="match status" value="1"/>
</dbReference>
<dbReference type="PROSITE" id="PS50022">
    <property type="entry name" value="FA58C_3"/>
    <property type="match status" value="1"/>
</dbReference>
<keyword evidence="7 12" id="KW-0326">Glycosidase</keyword>
<dbReference type="Pfam" id="PF13385">
    <property type="entry name" value="Laminin_G_3"/>
    <property type="match status" value="2"/>
</dbReference>
<evidence type="ECO:0000313" key="12">
    <source>
        <dbReference type="EMBL" id="TLC99609.1"/>
    </source>
</evidence>
<comment type="subcellular location">
    <subcellularLocation>
        <location evidence="1">Cell projection</location>
    </subcellularLocation>
</comment>
<dbReference type="SUPFAM" id="SSF49899">
    <property type="entry name" value="Concanavalin A-like lectins/glucanases"/>
    <property type="match status" value="2"/>
</dbReference>
<evidence type="ECO:0000256" key="1">
    <source>
        <dbReference type="ARBA" id="ARBA00004316"/>
    </source>
</evidence>
<dbReference type="SMART" id="SM00282">
    <property type="entry name" value="LamG"/>
    <property type="match status" value="1"/>
</dbReference>
<dbReference type="InterPro" id="IPR000421">
    <property type="entry name" value="FA58C"/>
</dbReference>
<dbReference type="STRING" id="180332.GCA_000797495_01619"/>
<dbReference type="RefSeq" id="WP_138003195.1">
    <property type="nucleotide sequence ID" value="NZ_QGQD01000068.1"/>
</dbReference>
<comment type="similarity">
    <text evidence="2">Belongs to the internalin family.</text>
</comment>
<feature type="signal peptide" evidence="9">
    <location>
        <begin position="1"/>
        <end position="27"/>
    </location>
</feature>